<feature type="transmembrane region" description="Helical" evidence="6">
    <location>
        <begin position="381"/>
        <end position="401"/>
    </location>
</feature>
<dbReference type="PROSITE" id="PS50850">
    <property type="entry name" value="MFS"/>
    <property type="match status" value="1"/>
</dbReference>
<evidence type="ECO:0000256" key="5">
    <source>
        <dbReference type="ARBA" id="ARBA00023136"/>
    </source>
</evidence>
<feature type="transmembrane region" description="Helical" evidence="6">
    <location>
        <begin position="141"/>
        <end position="164"/>
    </location>
</feature>
<dbReference type="InterPro" id="IPR011701">
    <property type="entry name" value="MFS"/>
</dbReference>
<feature type="domain" description="Major facilitator superfamily (MFS) profile" evidence="7">
    <location>
        <begin position="49"/>
        <end position="458"/>
    </location>
</feature>
<feature type="transmembrane region" description="Helical" evidence="6">
    <location>
        <begin position="87"/>
        <end position="109"/>
    </location>
</feature>
<dbReference type="InterPro" id="IPR036259">
    <property type="entry name" value="MFS_trans_sf"/>
</dbReference>
<evidence type="ECO:0000313" key="8">
    <source>
        <dbReference type="EMBL" id="KEZ42075.1"/>
    </source>
</evidence>
<dbReference type="Proteomes" id="UP000028545">
    <property type="component" value="Unassembled WGS sequence"/>
</dbReference>
<evidence type="ECO:0000256" key="3">
    <source>
        <dbReference type="ARBA" id="ARBA00022692"/>
    </source>
</evidence>
<protein>
    <recommendedName>
        <fullName evidence="7">Major facilitator superfamily (MFS) profile domain-containing protein</fullName>
    </recommendedName>
</protein>
<feature type="transmembrane region" description="Helical" evidence="6">
    <location>
        <begin position="413"/>
        <end position="434"/>
    </location>
</feature>
<dbReference type="Pfam" id="PF07690">
    <property type="entry name" value="MFS_1"/>
    <property type="match status" value="1"/>
</dbReference>
<comment type="subcellular location">
    <subcellularLocation>
        <location evidence="1">Membrane</location>
        <topology evidence="1">Multi-pass membrane protein</topology>
    </subcellularLocation>
</comment>
<dbReference type="PANTHER" id="PTHR43791">
    <property type="entry name" value="PERMEASE-RELATED"/>
    <property type="match status" value="1"/>
</dbReference>
<dbReference type="Gene3D" id="1.20.1250.20">
    <property type="entry name" value="MFS general substrate transporter like domains"/>
    <property type="match status" value="1"/>
</dbReference>
<dbReference type="EMBL" id="JOWA01000102">
    <property type="protein sequence ID" value="KEZ42075.1"/>
    <property type="molecule type" value="Genomic_DNA"/>
</dbReference>
<reference evidence="8 9" key="1">
    <citation type="journal article" date="2014" name="Genome Announc.">
        <title>Draft genome sequence of the pathogenic fungus Scedosporium apiospermum.</title>
        <authorList>
            <person name="Vandeputte P."/>
            <person name="Ghamrawi S."/>
            <person name="Rechenmann M."/>
            <person name="Iltis A."/>
            <person name="Giraud S."/>
            <person name="Fleury M."/>
            <person name="Thornton C."/>
            <person name="Delhaes L."/>
            <person name="Meyer W."/>
            <person name="Papon N."/>
            <person name="Bouchara J.P."/>
        </authorList>
    </citation>
    <scope>NUCLEOTIDE SEQUENCE [LARGE SCALE GENOMIC DNA]</scope>
    <source>
        <strain evidence="8 9">IHEM 14462</strain>
    </source>
</reference>
<dbReference type="SUPFAM" id="SSF103473">
    <property type="entry name" value="MFS general substrate transporter"/>
    <property type="match status" value="1"/>
</dbReference>
<dbReference type="GO" id="GO:0022857">
    <property type="term" value="F:transmembrane transporter activity"/>
    <property type="evidence" value="ECO:0007669"/>
    <property type="project" value="InterPro"/>
</dbReference>
<accession>A0A084G413</accession>
<sequence length="458" mass="50154">MEDNKDQQIEFVEGHGSIFAKDATSLAQEPYPSLLAVHRRISRKIDRRLLPLVVLLYALSLIDRTNLAGARISGIDGALGLNLGDRYSVVLSVFYVGYVFFELPSNIVLKKLGAPLWLSILALLFGVITLSIGFAKNYATLLALRILLGCFEAGLFPGCLYLIAAWYPRYEVQKRIAIFFSASTFLSSFANILSYGLTQIAGEPERTGWRWIFIVQGAITAAIAIASFLFLPDFPESKGNKFLTTDEKEALKSRLVAERGDSESGKVTWKVVKDVFFTWHTWTVFGFSLVMAFCLSAPPAAFSILYSLALSWVADKVHQRGSFAIANCLIAVAGLALTGFLDAPAGRYVGTFLGMGGATALISSALAWGQNNVRLDAKRSVLTVTQVVCAAIGGIYSSQVFRQENAPDYTPGIIATGALLLFDAFLAALSMYLLRRLNKKADRGEIVIEESPEFRYTL</sequence>
<feature type="transmembrane region" description="Helical" evidence="6">
    <location>
        <begin position="347"/>
        <end position="369"/>
    </location>
</feature>
<dbReference type="AlphaFoldDB" id="A0A084G413"/>
<dbReference type="HOGENOM" id="CLU_001265_0_1_1"/>
<proteinExistence type="predicted"/>
<keyword evidence="2" id="KW-0813">Transport</keyword>
<organism evidence="8 9">
    <name type="scientific">Pseudallescheria apiosperma</name>
    <name type="common">Scedosporium apiospermum</name>
    <dbReference type="NCBI Taxonomy" id="563466"/>
    <lineage>
        <taxon>Eukaryota</taxon>
        <taxon>Fungi</taxon>
        <taxon>Dikarya</taxon>
        <taxon>Ascomycota</taxon>
        <taxon>Pezizomycotina</taxon>
        <taxon>Sordariomycetes</taxon>
        <taxon>Hypocreomycetidae</taxon>
        <taxon>Microascales</taxon>
        <taxon>Microascaceae</taxon>
        <taxon>Scedosporium</taxon>
    </lineage>
</organism>
<evidence type="ECO:0000256" key="4">
    <source>
        <dbReference type="ARBA" id="ARBA00022989"/>
    </source>
</evidence>
<keyword evidence="4 6" id="KW-1133">Transmembrane helix</keyword>
<evidence type="ECO:0000256" key="6">
    <source>
        <dbReference type="SAM" id="Phobius"/>
    </source>
</evidence>
<dbReference type="InterPro" id="IPR020846">
    <property type="entry name" value="MFS_dom"/>
</dbReference>
<feature type="transmembrane region" description="Helical" evidence="6">
    <location>
        <begin position="322"/>
        <end position="341"/>
    </location>
</feature>
<keyword evidence="5 6" id="KW-0472">Membrane</keyword>
<comment type="caution">
    <text evidence="8">The sequence shown here is derived from an EMBL/GenBank/DDBJ whole genome shotgun (WGS) entry which is preliminary data.</text>
</comment>
<feature type="transmembrane region" description="Helical" evidence="6">
    <location>
        <begin position="116"/>
        <end position="135"/>
    </location>
</feature>
<feature type="transmembrane region" description="Helical" evidence="6">
    <location>
        <begin position="209"/>
        <end position="231"/>
    </location>
</feature>
<dbReference type="FunFam" id="1.20.1250.20:FF:000018">
    <property type="entry name" value="MFS transporter permease"/>
    <property type="match status" value="1"/>
</dbReference>
<dbReference type="PANTHER" id="PTHR43791:SF3">
    <property type="entry name" value="MAJOR FACILITATOR SUPERFAMILY (MFS) PROFILE DOMAIN-CONTAINING PROTEIN"/>
    <property type="match status" value="1"/>
</dbReference>
<evidence type="ECO:0000259" key="7">
    <source>
        <dbReference type="PROSITE" id="PS50850"/>
    </source>
</evidence>
<gene>
    <name evidence="8" type="ORF">SAPIO_CDS6300</name>
</gene>
<evidence type="ECO:0000313" key="9">
    <source>
        <dbReference type="Proteomes" id="UP000028545"/>
    </source>
</evidence>
<keyword evidence="9" id="KW-1185">Reference proteome</keyword>
<dbReference type="VEuPathDB" id="FungiDB:SAPIO_CDS6300"/>
<dbReference type="RefSeq" id="XP_016641874.1">
    <property type="nucleotide sequence ID" value="XM_016788440.1"/>
</dbReference>
<dbReference type="GeneID" id="27725372"/>
<dbReference type="KEGG" id="sapo:SAPIO_CDS6300"/>
<dbReference type="OrthoDB" id="3639251at2759"/>
<keyword evidence="3 6" id="KW-0812">Transmembrane</keyword>
<name>A0A084G413_PSEDA</name>
<evidence type="ECO:0000256" key="1">
    <source>
        <dbReference type="ARBA" id="ARBA00004141"/>
    </source>
</evidence>
<dbReference type="GO" id="GO:0016020">
    <property type="term" value="C:membrane"/>
    <property type="evidence" value="ECO:0007669"/>
    <property type="project" value="UniProtKB-SubCell"/>
</dbReference>
<evidence type="ECO:0000256" key="2">
    <source>
        <dbReference type="ARBA" id="ARBA00022448"/>
    </source>
</evidence>
<feature type="transmembrane region" description="Helical" evidence="6">
    <location>
        <begin position="176"/>
        <end position="197"/>
    </location>
</feature>